<dbReference type="Pfam" id="PF13830">
    <property type="entry name" value="DUF4192"/>
    <property type="match status" value="2"/>
</dbReference>
<reference evidence="1 2" key="1">
    <citation type="submission" date="2022-11" db="EMBL/GenBank/DDBJ databases">
        <title>Anaerobic phenanthrene biodegradation by a DNRA strain PheN6.</title>
        <authorList>
            <person name="Zhang Z."/>
        </authorList>
    </citation>
    <scope>NUCLEOTIDE SEQUENCE [LARGE SCALE GENOMIC DNA]</scope>
    <source>
        <strain evidence="1 2">PheN6</strain>
    </source>
</reference>
<dbReference type="InterPro" id="IPR025447">
    <property type="entry name" value="DUF4192"/>
</dbReference>
<evidence type="ECO:0000313" key="2">
    <source>
        <dbReference type="Proteomes" id="UP001150259"/>
    </source>
</evidence>
<dbReference type="Proteomes" id="UP001150259">
    <property type="component" value="Unassembled WGS sequence"/>
</dbReference>
<dbReference type="RefSeq" id="WP_272462099.1">
    <property type="nucleotide sequence ID" value="NZ_JAPFQL010000036.1"/>
</dbReference>
<organism evidence="1 2">
    <name type="scientific">Intrasporangium calvum</name>
    <dbReference type="NCBI Taxonomy" id="53358"/>
    <lineage>
        <taxon>Bacteria</taxon>
        <taxon>Bacillati</taxon>
        <taxon>Actinomycetota</taxon>
        <taxon>Actinomycetes</taxon>
        <taxon>Micrococcales</taxon>
        <taxon>Intrasporangiaceae</taxon>
        <taxon>Intrasporangium</taxon>
    </lineage>
</organism>
<proteinExistence type="predicted"/>
<sequence>MQKISVSGPAELATIVPYHLGFQPERSVVVICLRDKAVGLVARVDVVGWSDAAQAAAQLCEPIVRDGATAVVLVSYEDVAGEARPLAEALGAALGLTGITVLEDVVVRGGRWHVVGADRSESDGAPLPAVADVPAIAGYVAQGRSVLGDRRAVEALVQPERAAHDEEAAAAVAQWRQRYWDARAAERVALTDECLAAWGTVLRGEASPSTVLRLVPALVGPLDDRDLRDALIAWLCPGWLPLEAMDGRLLTQLGVLVGDVEPGPARGDDAGVVCQGSDVEDVLLALCRVTPVRFAAAVLAIAAAYAWFRGDGTRAGLCVDRALDIEPEHRLAGLIRLGLDHGVRMPAA</sequence>
<protein>
    <submittedName>
        <fullName evidence="1">DUF4192 domain-containing protein</fullName>
    </submittedName>
</protein>
<name>A0ABT5GH31_9MICO</name>
<comment type="caution">
    <text evidence="1">The sequence shown here is derived from an EMBL/GenBank/DDBJ whole genome shotgun (WGS) entry which is preliminary data.</text>
</comment>
<evidence type="ECO:0000313" key="1">
    <source>
        <dbReference type="EMBL" id="MDC5697522.1"/>
    </source>
</evidence>
<keyword evidence="2" id="KW-1185">Reference proteome</keyword>
<gene>
    <name evidence="1" type="ORF">OO014_09655</name>
</gene>
<accession>A0ABT5GH31</accession>
<dbReference type="EMBL" id="JAPFQL010000036">
    <property type="protein sequence ID" value="MDC5697522.1"/>
    <property type="molecule type" value="Genomic_DNA"/>
</dbReference>